<dbReference type="InterPro" id="IPR013783">
    <property type="entry name" value="Ig-like_fold"/>
</dbReference>
<organism evidence="2 3">
    <name type="scientific">Schaalia radingae</name>
    <dbReference type="NCBI Taxonomy" id="131110"/>
    <lineage>
        <taxon>Bacteria</taxon>
        <taxon>Bacillati</taxon>
        <taxon>Actinomycetota</taxon>
        <taxon>Actinomycetes</taxon>
        <taxon>Actinomycetales</taxon>
        <taxon>Actinomycetaceae</taxon>
        <taxon>Schaalia</taxon>
    </lineage>
</organism>
<keyword evidence="3" id="KW-1185">Reference proteome</keyword>
<keyword evidence="1" id="KW-0732">Signal</keyword>
<dbReference type="InterPro" id="IPR029058">
    <property type="entry name" value="AB_hydrolase_fold"/>
</dbReference>
<feature type="chain" id="PRO_5045070040" evidence="1">
    <location>
        <begin position="32"/>
        <end position="434"/>
    </location>
</feature>
<dbReference type="Pfam" id="PF00756">
    <property type="entry name" value="Esterase"/>
    <property type="match status" value="1"/>
</dbReference>
<evidence type="ECO:0000256" key="1">
    <source>
        <dbReference type="SAM" id="SignalP"/>
    </source>
</evidence>
<name>A0ABY0V610_9ACTO</name>
<dbReference type="RefSeq" id="WP_070725050.1">
    <property type="nucleotide sequence ID" value="NZ_LT629792.1"/>
</dbReference>
<reference evidence="2 3" key="1">
    <citation type="submission" date="2016-10" db="EMBL/GenBank/DDBJ databases">
        <authorList>
            <person name="Varghese N."/>
            <person name="Submissions S."/>
        </authorList>
    </citation>
    <scope>NUCLEOTIDE SEQUENCE [LARGE SCALE GENOMIC DNA]</scope>
    <source>
        <strain evidence="2 3">DSM 9169</strain>
    </source>
</reference>
<dbReference type="Gene3D" id="2.60.40.10">
    <property type="entry name" value="Immunoglobulins"/>
    <property type="match status" value="1"/>
</dbReference>
<dbReference type="SUPFAM" id="SSF53474">
    <property type="entry name" value="alpha/beta-Hydrolases"/>
    <property type="match status" value="1"/>
</dbReference>
<dbReference type="PANTHER" id="PTHR48098">
    <property type="entry name" value="ENTEROCHELIN ESTERASE-RELATED"/>
    <property type="match status" value="1"/>
</dbReference>
<evidence type="ECO:0000313" key="2">
    <source>
        <dbReference type="EMBL" id="SDT88700.1"/>
    </source>
</evidence>
<sequence length="434" mass="47653">MDSTRHIARHRLFASGILALSLIAAGSSSFAAEQDEQLPLGPTVTRTDTGPTGYEVTFRYEAPAYVDSVQIYGEWFFSQPDRITTLGGGEHRIPALWQPGDVPNAPWKLLEMNQGDDGIWELKVPLPSGTFSYSFTHECPPIAVDSCQRHADPANPGMAAELPAYSSQSLSQVFVPENPNYPTYDNAYQAPRPADEMGTFVHETYDTHYSLAPKGAHPLSIYLPRGYDPDRAEPYPVMYLSHGFGGNDTDWFTQGAAPYILENAIDEGAAEPSVIVATNFNGLGVDSLVLSTSYGHDMVENVIPFVEDHFNVSTEAKDRAFAGLSLGGARAIELLTKYPGTFEYYGLWSAGKLSSTFTCAERENIAALRGTIHVGTGLQDHLFFISESSPARAESLRNIGVDVAEFNLPGIHSWDIWRAELNDFIRNVAFKKDL</sequence>
<gene>
    <name evidence="2" type="ORF">SAMN04489714_0570</name>
</gene>
<dbReference type="InterPro" id="IPR050583">
    <property type="entry name" value="Mycobacterial_A85_antigen"/>
</dbReference>
<evidence type="ECO:0000313" key="3">
    <source>
        <dbReference type="Proteomes" id="UP000198976"/>
    </source>
</evidence>
<feature type="signal peptide" evidence="1">
    <location>
        <begin position="1"/>
        <end position="31"/>
    </location>
</feature>
<proteinExistence type="predicted"/>
<dbReference type="EMBL" id="LT629792">
    <property type="protein sequence ID" value="SDT88700.1"/>
    <property type="molecule type" value="Genomic_DNA"/>
</dbReference>
<dbReference type="InterPro" id="IPR000801">
    <property type="entry name" value="Esterase-like"/>
</dbReference>
<dbReference type="PANTHER" id="PTHR48098:SF1">
    <property type="entry name" value="DIACYLGLYCEROL ACYLTRANSFERASE_MYCOLYLTRANSFERASE AG85A"/>
    <property type="match status" value="1"/>
</dbReference>
<protein>
    <submittedName>
        <fullName evidence="2">Enterochelin esterase</fullName>
    </submittedName>
</protein>
<accession>A0ABY0V610</accession>
<dbReference type="Proteomes" id="UP000198976">
    <property type="component" value="Chromosome I"/>
</dbReference>
<dbReference type="Gene3D" id="3.40.50.1820">
    <property type="entry name" value="alpha/beta hydrolase"/>
    <property type="match status" value="1"/>
</dbReference>